<evidence type="ECO:0000313" key="1">
    <source>
        <dbReference type="EMBL" id="CUN10952.1"/>
    </source>
</evidence>
<dbReference type="AlphaFoldDB" id="A0A173U7B6"/>
<dbReference type="Proteomes" id="UP000095727">
    <property type="component" value="Unassembled WGS sequence"/>
</dbReference>
<dbReference type="EMBL" id="CYXR01000024">
    <property type="protein sequence ID" value="CUN10952.1"/>
    <property type="molecule type" value="Genomic_DNA"/>
</dbReference>
<protein>
    <submittedName>
        <fullName evidence="1">Uncharacterized protein</fullName>
    </submittedName>
</protein>
<proteinExistence type="predicted"/>
<sequence length="280" mass="33706">MVNWLKNEMKISELSSDVQVDFKDCLFHESIIKGERKYLNLKKWIRYSAVDYGDADRVLKTAENRKVLSDKLGWDNCKYIDCIFSFKTFFNAFLRLYFQGAIPYYGELMDSFDDFFCDTKLNEFQNKYKLSKKELCEFFFQLNEFAMRTHTIGNYMPCPDNTYNGKKGGGDGYVYFQDRIELIIDAIENKKYVDYLGRKTIYRWRVWFDSKKKEYILDEIVQKKDELMKFVCPFVKKGRFTIFVMQDKENIIEYTKYLEAVNVLISNRTYQMVEKMKTYE</sequence>
<evidence type="ECO:0000313" key="2">
    <source>
        <dbReference type="Proteomes" id="UP000095727"/>
    </source>
</evidence>
<gene>
    <name evidence="1" type="ORF">ERS852574_02755</name>
</gene>
<organism evidence="1 2">
    <name type="scientific">Coprococcus comes</name>
    <dbReference type="NCBI Taxonomy" id="410072"/>
    <lineage>
        <taxon>Bacteria</taxon>
        <taxon>Bacillati</taxon>
        <taxon>Bacillota</taxon>
        <taxon>Clostridia</taxon>
        <taxon>Lachnospirales</taxon>
        <taxon>Lachnospiraceae</taxon>
        <taxon>Coprococcus</taxon>
    </lineage>
</organism>
<name>A0A173U7B6_9FIRM</name>
<accession>A0A173U7B6</accession>
<reference evidence="1 2" key="1">
    <citation type="submission" date="2015-09" db="EMBL/GenBank/DDBJ databases">
        <authorList>
            <consortium name="Pathogen Informatics"/>
        </authorList>
    </citation>
    <scope>NUCLEOTIDE SEQUENCE [LARGE SCALE GENOMIC DNA]</scope>
    <source>
        <strain evidence="1 2">2789STDY5834962</strain>
    </source>
</reference>